<name>A0A517STX0_9BACT</name>
<dbReference type="Gene3D" id="3.40.1410.10">
    <property type="entry name" value="Chorismate lyase-like"/>
    <property type="match status" value="1"/>
</dbReference>
<sequence>MAGLIPQDDARVDIQLLLAEFYDAANQFSQLGKCEATDAPPEPYNKLLNHHAHMTVTVESHHQDSVDVVVHRHHRHQDQGHDWYSREITLKTHRSGKVVQYGIVRLDVNTLAPQVWAEIESRQIPLGRVLIQHNVLREVQLCGLWKFSAGPQLATHLACQEGDTLFGRTALIYCDGEPAIELLEIVAQ</sequence>
<dbReference type="SUPFAM" id="SSF64288">
    <property type="entry name" value="Chorismate lyase-like"/>
    <property type="match status" value="1"/>
</dbReference>
<dbReference type="AlphaFoldDB" id="A0A517STX0"/>
<accession>A0A517STX0</accession>
<gene>
    <name evidence="1" type="ORF">SV7mr_20580</name>
</gene>
<reference evidence="1 2" key="1">
    <citation type="submission" date="2019-02" db="EMBL/GenBank/DDBJ databases">
        <title>Deep-cultivation of Planctomycetes and their phenomic and genomic characterization uncovers novel biology.</title>
        <authorList>
            <person name="Wiegand S."/>
            <person name="Jogler M."/>
            <person name="Boedeker C."/>
            <person name="Pinto D."/>
            <person name="Vollmers J."/>
            <person name="Rivas-Marin E."/>
            <person name="Kohn T."/>
            <person name="Peeters S.H."/>
            <person name="Heuer A."/>
            <person name="Rast P."/>
            <person name="Oberbeckmann S."/>
            <person name="Bunk B."/>
            <person name="Jeske O."/>
            <person name="Meyerdierks A."/>
            <person name="Storesund J.E."/>
            <person name="Kallscheuer N."/>
            <person name="Luecker S."/>
            <person name="Lage O.M."/>
            <person name="Pohl T."/>
            <person name="Merkel B.J."/>
            <person name="Hornburger P."/>
            <person name="Mueller R.-W."/>
            <person name="Bruemmer F."/>
            <person name="Labrenz M."/>
            <person name="Spormann A.M."/>
            <person name="Op den Camp H."/>
            <person name="Overmann J."/>
            <person name="Amann R."/>
            <person name="Jetten M.S.M."/>
            <person name="Mascher T."/>
            <person name="Medema M.H."/>
            <person name="Devos D.P."/>
            <person name="Kaster A.-K."/>
            <person name="Ovreas L."/>
            <person name="Rohde M."/>
            <person name="Galperin M.Y."/>
            <person name="Jogler C."/>
        </authorList>
    </citation>
    <scope>NUCLEOTIDE SEQUENCE [LARGE SCALE GENOMIC DNA]</scope>
    <source>
        <strain evidence="1 2">SV_7m_r</strain>
    </source>
</reference>
<evidence type="ECO:0000313" key="2">
    <source>
        <dbReference type="Proteomes" id="UP000315003"/>
    </source>
</evidence>
<dbReference type="EMBL" id="CP036272">
    <property type="protein sequence ID" value="QDT59550.1"/>
    <property type="molecule type" value="Genomic_DNA"/>
</dbReference>
<organism evidence="1 2">
    <name type="scientific">Stieleria bergensis</name>
    <dbReference type="NCBI Taxonomy" id="2528025"/>
    <lineage>
        <taxon>Bacteria</taxon>
        <taxon>Pseudomonadati</taxon>
        <taxon>Planctomycetota</taxon>
        <taxon>Planctomycetia</taxon>
        <taxon>Pirellulales</taxon>
        <taxon>Pirellulaceae</taxon>
        <taxon>Stieleria</taxon>
    </lineage>
</organism>
<proteinExistence type="predicted"/>
<keyword evidence="2" id="KW-1185">Reference proteome</keyword>
<evidence type="ECO:0000313" key="1">
    <source>
        <dbReference type="EMBL" id="QDT59550.1"/>
    </source>
</evidence>
<dbReference type="Proteomes" id="UP000315003">
    <property type="component" value="Chromosome"/>
</dbReference>
<protein>
    <submittedName>
        <fullName evidence="1">Uncharacterized protein</fullName>
    </submittedName>
</protein>
<dbReference type="InterPro" id="IPR028978">
    <property type="entry name" value="Chorismate_lyase_/UTRA_dom_sf"/>
</dbReference>
<dbReference type="RefSeq" id="WP_145271510.1">
    <property type="nucleotide sequence ID" value="NZ_CP036272.1"/>
</dbReference>
<dbReference type="OrthoDB" id="268218at2"/>